<dbReference type="InterPro" id="IPR001387">
    <property type="entry name" value="Cro/C1-type_HTH"/>
</dbReference>
<dbReference type="RefSeq" id="WP_221483718.1">
    <property type="nucleotide sequence ID" value="NZ_JACHMO010000001.1"/>
</dbReference>
<dbReference type="Gene3D" id="1.10.260.40">
    <property type="entry name" value="lambda repressor-like DNA-binding domains"/>
    <property type="match status" value="1"/>
</dbReference>
<accession>A0A7W9M4D1</accession>
<reference evidence="1 2" key="1">
    <citation type="submission" date="2020-08" db="EMBL/GenBank/DDBJ databases">
        <title>Sequencing the genomes of 1000 actinobacteria strains.</title>
        <authorList>
            <person name="Klenk H.-P."/>
        </authorList>
    </citation>
    <scope>NUCLEOTIDE SEQUENCE [LARGE SCALE GENOMIC DNA]</scope>
    <source>
        <strain evidence="1 2">DSM 45486</strain>
    </source>
</reference>
<name>A0A7W9M4D1_9PSEU</name>
<dbReference type="Gene3D" id="1.25.40.10">
    <property type="entry name" value="Tetratricopeptide repeat domain"/>
    <property type="match status" value="1"/>
</dbReference>
<evidence type="ECO:0000313" key="1">
    <source>
        <dbReference type="EMBL" id="MBB5806982.1"/>
    </source>
</evidence>
<dbReference type="SUPFAM" id="SSF48452">
    <property type="entry name" value="TPR-like"/>
    <property type="match status" value="1"/>
</dbReference>
<comment type="caution">
    <text evidence="1">The sequence shown here is derived from an EMBL/GenBank/DDBJ whole genome shotgun (WGS) entry which is preliminary data.</text>
</comment>
<dbReference type="CDD" id="cd00093">
    <property type="entry name" value="HTH_XRE"/>
    <property type="match status" value="1"/>
</dbReference>
<dbReference type="AlphaFoldDB" id="A0A7W9M4D1"/>
<organism evidence="1 2">
    <name type="scientific">Saccharothrix ecbatanensis</name>
    <dbReference type="NCBI Taxonomy" id="1105145"/>
    <lineage>
        <taxon>Bacteria</taxon>
        <taxon>Bacillati</taxon>
        <taxon>Actinomycetota</taxon>
        <taxon>Actinomycetes</taxon>
        <taxon>Pseudonocardiales</taxon>
        <taxon>Pseudonocardiaceae</taxon>
        <taxon>Saccharothrix</taxon>
    </lineage>
</organism>
<dbReference type="Proteomes" id="UP000552097">
    <property type="component" value="Unassembled WGS sequence"/>
</dbReference>
<gene>
    <name evidence="1" type="ORF">F4560_006750</name>
</gene>
<dbReference type="GO" id="GO:0003677">
    <property type="term" value="F:DNA binding"/>
    <property type="evidence" value="ECO:0007669"/>
    <property type="project" value="InterPro"/>
</dbReference>
<dbReference type="InterPro" id="IPR011990">
    <property type="entry name" value="TPR-like_helical_dom_sf"/>
</dbReference>
<dbReference type="SUPFAM" id="SSF47413">
    <property type="entry name" value="lambda repressor-like DNA-binding domains"/>
    <property type="match status" value="1"/>
</dbReference>
<evidence type="ECO:0000313" key="2">
    <source>
        <dbReference type="Proteomes" id="UP000552097"/>
    </source>
</evidence>
<dbReference type="InterPro" id="IPR010982">
    <property type="entry name" value="Lambda_DNA-bd_dom_sf"/>
</dbReference>
<keyword evidence="2" id="KW-1185">Reference proteome</keyword>
<proteinExistence type="predicted"/>
<protein>
    <submittedName>
        <fullName evidence="1">Transcriptional regulator with XRE-family HTH domain</fullName>
    </submittedName>
</protein>
<sequence>MHEPMSIGELLRRLRADAGRSQSEQADALSERAGRAVTRNEVSRWETEKRMLTPYWQQHHADSFGIPVAIVKRAVATAKAKRRLERQVASPEGGSVERREFIGAIAGLAVSLPGIGLDLPSLDGPGRGAVDPQVIDHFIRLRDALVSADSLLGPGNLVRSAREQVGNIAKLYERIESSSRGRLFEVGALFAEFSGWLADDLGNFEAGRAWSSKALEWSHSSGNPDIAAFILMRMSQQAQFLGERAPAVTLAQASVRYDGQVVSSHVRAAIHQQAAHASALDGQERAALDYMDRAQALADAAQPTDDPYMLGSYCTSSYVAVQRAAMFSTLGNDRRALDEYDHVMQQWPRSFHRERGLHLARRTMAAARAGLPEAALESGTEALKIARETQSHRTVRELTTSTRLMLRWQALPGVVEFIRAVTSEGDSGGSAQR</sequence>
<dbReference type="EMBL" id="JACHMO010000001">
    <property type="protein sequence ID" value="MBB5806982.1"/>
    <property type="molecule type" value="Genomic_DNA"/>
</dbReference>